<evidence type="ECO:0000256" key="1">
    <source>
        <dbReference type="SAM" id="MobiDB-lite"/>
    </source>
</evidence>
<dbReference type="AlphaFoldDB" id="A0ABD5WQX0"/>
<evidence type="ECO:0008006" key="6">
    <source>
        <dbReference type="Google" id="ProtNLM"/>
    </source>
</evidence>
<dbReference type="InterPro" id="IPR055771">
    <property type="entry name" value="DUF7347"/>
</dbReference>
<accession>A0ABD5WQX0</accession>
<dbReference type="EMBL" id="JBHTAG010000002">
    <property type="protein sequence ID" value="MFC7095912.1"/>
    <property type="molecule type" value="Genomic_DNA"/>
</dbReference>
<evidence type="ECO:0000259" key="2">
    <source>
        <dbReference type="Pfam" id="PF24038"/>
    </source>
</evidence>
<evidence type="ECO:0000313" key="4">
    <source>
        <dbReference type="EMBL" id="MFC7095912.1"/>
    </source>
</evidence>
<organism evidence="4 5">
    <name type="scientific">Halobaculum marinum</name>
    <dbReference type="NCBI Taxonomy" id="3031996"/>
    <lineage>
        <taxon>Archaea</taxon>
        <taxon>Methanobacteriati</taxon>
        <taxon>Methanobacteriota</taxon>
        <taxon>Stenosarchaea group</taxon>
        <taxon>Halobacteria</taxon>
        <taxon>Halobacteriales</taxon>
        <taxon>Haloferacaceae</taxon>
        <taxon>Halobaculum</taxon>
    </lineage>
</organism>
<feature type="region of interest" description="Disordered" evidence="1">
    <location>
        <begin position="1"/>
        <end position="33"/>
    </location>
</feature>
<gene>
    <name evidence="4" type="ORF">ACFQKD_01215</name>
</gene>
<dbReference type="Proteomes" id="UP001596388">
    <property type="component" value="Unassembled WGS sequence"/>
</dbReference>
<dbReference type="GeneID" id="79270210"/>
<feature type="domain" description="DUF7351" evidence="3">
    <location>
        <begin position="130"/>
        <end position="324"/>
    </location>
</feature>
<name>A0ABD5WQX0_9EURY</name>
<dbReference type="InterPro" id="IPR055775">
    <property type="entry name" value="DUF7351"/>
</dbReference>
<evidence type="ECO:0000313" key="5">
    <source>
        <dbReference type="Proteomes" id="UP001596388"/>
    </source>
</evidence>
<dbReference type="RefSeq" id="WP_276236605.1">
    <property type="nucleotide sequence ID" value="NZ_CP119989.1"/>
</dbReference>
<dbReference type="Pfam" id="PF24038">
    <property type="entry name" value="DUF7347"/>
    <property type="match status" value="1"/>
</dbReference>
<sequence length="330" mass="34334">MADGTDESGGPDSDDRPDGGTVVGTPGATSPEEAFARLGNAIRVSVLEALHERQRSGDRSDEAVPYTELRRAVGVDDSGKFGYHLNQLLGEFVEKRPGGYVLLAPGRELVRTIKSGAVATTEGVHSAATDAACFRCGAPVTVTYTSGYVVTCCTECRGALDYDLLPPGALSSIPLPPGAVGDAVETAPRALLDRAHGRFCHRARMFGDGICPRCGGQTTPSIEVCTDHDADTGPCEACSVSMPATVRVTCRVCAEGGISPVACVVSHREPFWDALSVAGVDRAGYDAFATMLGWPMSVRDGDDGAAVAYDLPGRSDAVVVDGDLAIRDGV</sequence>
<protein>
    <recommendedName>
        <fullName evidence="6">Helix-turn-helix domain-containing protein</fullName>
    </recommendedName>
</protein>
<proteinExistence type="predicted"/>
<keyword evidence="5" id="KW-1185">Reference proteome</keyword>
<reference evidence="4 5" key="1">
    <citation type="journal article" date="2019" name="Int. J. Syst. Evol. Microbiol.">
        <title>The Global Catalogue of Microorganisms (GCM) 10K type strain sequencing project: providing services to taxonomists for standard genome sequencing and annotation.</title>
        <authorList>
            <consortium name="The Broad Institute Genomics Platform"/>
            <consortium name="The Broad Institute Genome Sequencing Center for Infectious Disease"/>
            <person name="Wu L."/>
            <person name="Ma J."/>
        </authorList>
    </citation>
    <scope>NUCLEOTIDE SEQUENCE [LARGE SCALE GENOMIC DNA]</scope>
    <source>
        <strain evidence="4 5">DT55</strain>
    </source>
</reference>
<feature type="domain" description="DUF7347" evidence="2">
    <location>
        <begin position="31"/>
        <end position="113"/>
    </location>
</feature>
<dbReference type="Pfam" id="PF24042">
    <property type="entry name" value="DUF7351"/>
    <property type="match status" value="1"/>
</dbReference>
<evidence type="ECO:0000259" key="3">
    <source>
        <dbReference type="Pfam" id="PF24042"/>
    </source>
</evidence>
<comment type="caution">
    <text evidence="4">The sequence shown here is derived from an EMBL/GenBank/DDBJ whole genome shotgun (WGS) entry which is preliminary data.</text>
</comment>